<protein>
    <recommendedName>
        <fullName evidence="5">Putrescine-binding periplasmic protein</fullName>
    </recommendedName>
</protein>
<dbReference type="InterPro" id="IPR001188">
    <property type="entry name" value="Sperm_putr-bd"/>
</dbReference>
<comment type="subcellular location">
    <subcellularLocation>
        <location evidence="1 5">Periplasm</location>
    </subcellularLocation>
</comment>
<dbReference type="SUPFAM" id="SSF53850">
    <property type="entry name" value="Periplasmic binding protein-like II"/>
    <property type="match status" value="1"/>
</dbReference>
<evidence type="ECO:0000256" key="4">
    <source>
        <dbReference type="ARBA" id="ARBA00022764"/>
    </source>
</evidence>
<dbReference type="GO" id="GO:0019808">
    <property type="term" value="F:polyamine binding"/>
    <property type="evidence" value="ECO:0007669"/>
    <property type="project" value="InterPro"/>
</dbReference>
<organism evidence="7 8">
    <name type="scientific">Ensifer oleiphilus</name>
    <dbReference type="NCBI Taxonomy" id="2742698"/>
    <lineage>
        <taxon>Bacteria</taxon>
        <taxon>Pseudomonadati</taxon>
        <taxon>Pseudomonadota</taxon>
        <taxon>Alphaproteobacteria</taxon>
        <taxon>Hyphomicrobiales</taxon>
        <taxon>Rhizobiaceae</taxon>
        <taxon>Sinorhizobium/Ensifer group</taxon>
        <taxon>Ensifer</taxon>
    </lineage>
</organism>
<dbReference type="Gene3D" id="3.40.190.10">
    <property type="entry name" value="Periplasmic binding protein-like II"/>
    <property type="match status" value="2"/>
</dbReference>
<reference evidence="7 8" key="1">
    <citation type="submission" date="2020-06" db="EMBL/GenBank/DDBJ databases">
        <authorList>
            <person name="Grouzdev D.S."/>
        </authorList>
    </citation>
    <scope>NUCLEOTIDE SEQUENCE [LARGE SCALE GENOMIC DNA]</scope>
    <source>
        <strain evidence="7 8">HO-A22</strain>
    </source>
</reference>
<evidence type="ECO:0000256" key="6">
    <source>
        <dbReference type="SAM" id="SignalP"/>
    </source>
</evidence>
<dbReference type="PANTHER" id="PTHR30222:SF12">
    <property type="entry name" value="NORSPERMIDINE SENSOR"/>
    <property type="match status" value="1"/>
</dbReference>
<evidence type="ECO:0000256" key="5">
    <source>
        <dbReference type="PIRNR" id="PIRNR019574"/>
    </source>
</evidence>
<dbReference type="PIRSF" id="PIRSF019574">
    <property type="entry name" value="Periplasmic_polyamine_BP"/>
    <property type="match status" value="1"/>
</dbReference>
<dbReference type="PRINTS" id="PR00909">
    <property type="entry name" value="SPERMDNBNDNG"/>
</dbReference>
<accession>A0A7Y6Q2G4</accession>
<evidence type="ECO:0000313" key="8">
    <source>
        <dbReference type="Proteomes" id="UP000520198"/>
    </source>
</evidence>
<keyword evidence="3 6" id="KW-0732">Signal</keyword>
<comment type="caution">
    <text evidence="7">The sequence shown here is derived from an EMBL/GenBank/DDBJ whole genome shotgun (WGS) entry which is preliminary data.</text>
</comment>
<proteinExistence type="inferred from homology"/>
<keyword evidence="8" id="KW-1185">Reference proteome</keyword>
<dbReference type="PANTHER" id="PTHR30222">
    <property type="entry name" value="SPERMIDINE/PUTRESCINE-BINDING PERIPLASMIC PROTEIN"/>
    <property type="match status" value="1"/>
</dbReference>
<dbReference type="EMBL" id="JABWDU010000001">
    <property type="protein sequence ID" value="NVD37843.1"/>
    <property type="molecule type" value="Genomic_DNA"/>
</dbReference>
<dbReference type="AlphaFoldDB" id="A0A7Y6Q2G4"/>
<feature type="signal peptide" evidence="6">
    <location>
        <begin position="1"/>
        <end position="23"/>
    </location>
</feature>
<dbReference type="InterPro" id="IPR006059">
    <property type="entry name" value="SBP"/>
</dbReference>
<keyword evidence="2 5" id="KW-0813">Transport</keyword>
<gene>
    <name evidence="7" type="ORF">HT585_03170</name>
</gene>
<evidence type="ECO:0000256" key="2">
    <source>
        <dbReference type="ARBA" id="ARBA00022448"/>
    </source>
</evidence>
<comment type="similarity">
    <text evidence="5">Belongs to the bacterial solute-binding protein PotD/PotF family.</text>
</comment>
<name>A0A7Y6Q2G4_9HYPH</name>
<evidence type="ECO:0000256" key="3">
    <source>
        <dbReference type="ARBA" id="ARBA00022729"/>
    </source>
</evidence>
<feature type="chain" id="PRO_5031565929" description="Putrescine-binding periplasmic protein" evidence="6">
    <location>
        <begin position="24"/>
        <end position="364"/>
    </location>
</feature>
<comment type="function">
    <text evidence="5">Required for the activity of the bacterial periplasmic transport system of putrescine.</text>
</comment>
<dbReference type="Pfam" id="PF13416">
    <property type="entry name" value="SBP_bac_8"/>
    <property type="match status" value="1"/>
</dbReference>
<evidence type="ECO:0000256" key="1">
    <source>
        <dbReference type="ARBA" id="ARBA00004418"/>
    </source>
</evidence>
<evidence type="ECO:0000313" key="7">
    <source>
        <dbReference type="EMBL" id="NVD37843.1"/>
    </source>
</evidence>
<dbReference type="RefSeq" id="WP_176351565.1">
    <property type="nucleotide sequence ID" value="NZ_JABWDU010000001.1"/>
</dbReference>
<keyword evidence="4 5" id="KW-0574">Periplasm</keyword>
<dbReference type="CDD" id="cd13659">
    <property type="entry name" value="PBP2_PotF"/>
    <property type="match status" value="1"/>
</dbReference>
<dbReference type="GO" id="GO:0015846">
    <property type="term" value="P:polyamine transport"/>
    <property type="evidence" value="ECO:0007669"/>
    <property type="project" value="InterPro"/>
</dbReference>
<dbReference type="Proteomes" id="UP000520198">
    <property type="component" value="Unassembled WGS sequence"/>
</dbReference>
<dbReference type="GO" id="GO:0042597">
    <property type="term" value="C:periplasmic space"/>
    <property type="evidence" value="ECO:0007669"/>
    <property type="project" value="UniProtKB-SubCell"/>
</dbReference>
<sequence length="364" mass="40242">MSKFIVTTMATVMLAGSTMLASAQERVVNVYNWSDYIDSSILEDFTKETGIKVVYDVFDSNEILETKLLAGGSGYDVVVPTATFLQRQIAAGVFQKLDKSKLPNLTNMWDVIMDRTAKYDPGNEYAIDYMWGTTGIGYNVDKMKEILGSDEKPNWDVIFKPELAAKFKDCGIHVLDSPTDVMPSALAYLGLNPDSHEAADLEKAAELLASVRPNIRKFHSSEYINALANGDICLAVGFSGDVFQARDRAAEAKAGVTVDYAIPSQGAQMWFDMLAIPADAPHVAEAHEFLNYMMKPEVVAKASNYVFYANGNKASQQFLDKAVLEDTAIYPTDAVMQKLFTVTPFEAKQQRVLTRLWTKVVTGQ</sequence>